<dbReference type="PANTHER" id="PTHR34666">
    <property type="entry name" value="EXPRESSED PROTEIN"/>
    <property type="match status" value="1"/>
</dbReference>
<sequence>MVTDDFSFPTIADPVPIYTKSTSLWRVPSAVFTEFCNGDDTEEGREDLPKLKTEENSQSNNEGKEDSSTFKTEKNFQGNSSKREDSSTLKTEENSQGDSTRGREDSSAIKTDVNFQRNCSILTVNDSMRSIEDEEDKMDMLWEDFNDVELRRVSSLNKKKEIGKLLGSEFDSNDNEERANRIHGRQQDKRARSSPRMNPLEGSCVTGRVPGELSSEGEYKIYY</sequence>
<protein>
    <submittedName>
        <fullName evidence="2">Uncharacterized protein</fullName>
    </submittedName>
</protein>
<feature type="region of interest" description="Disordered" evidence="1">
    <location>
        <begin position="169"/>
        <end position="223"/>
    </location>
</feature>
<gene>
    <name evidence="2" type="ORF">BVC80_1519g37</name>
</gene>
<comment type="caution">
    <text evidence="2">The sequence shown here is derived from an EMBL/GenBank/DDBJ whole genome shotgun (WGS) entry which is preliminary data.</text>
</comment>
<evidence type="ECO:0000313" key="2">
    <source>
        <dbReference type="EMBL" id="OVA01541.1"/>
    </source>
</evidence>
<dbReference type="InParanoid" id="A0A200PTK2"/>
<accession>A0A200PTK2</accession>
<feature type="compositionally biased region" description="Basic and acidic residues" evidence="1">
    <location>
        <begin position="81"/>
        <end position="93"/>
    </location>
</feature>
<dbReference type="OrthoDB" id="1917400at2759"/>
<name>A0A200PTK2_MACCD</name>
<keyword evidence="3" id="KW-1185">Reference proteome</keyword>
<feature type="region of interest" description="Disordered" evidence="1">
    <location>
        <begin position="36"/>
        <end position="111"/>
    </location>
</feature>
<feature type="compositionally biased region" description="Basic and acidic residues" evidence="1">
    <location>
        <begin position="62"/>
        <end position="74"/>
    </location>
</feature>
<organism evidence="2 3">
    <name type="scientific">Macleaya cordata</name>
    <name type="common">Five-seeded plume-poppy</name>
    <name type="synonym">Bocconia cordata</name>
    <dbReference type="NCBI Taxonomy" id="56857"/>
    <lineage>
        <taxon>Eukaryota</taxon>
        <taxon>Viridiplantae</taxon>
        <taxon>Streptophyta</taxon>
        <taxon>Embryophyta</taxon>
        <taxon>Tracheophyta</taxon>
        <taxon>Spermatophyta</taxon>
        <taxon>Magnoliopsida</taxon>
        <taxon>Ranunculales</taxon>
        <taxon>Papaveraceae</taxon>
        <taxon>Papaveroideae</taxon>
        <taxon>Macleaya</taxon>
    </lineage>
</organism>
<evidence type="ECO:0000313" key="3">
    <source>
        <dbReference type="Proteomes" id="UP000195402"/>
    </source>
</evidence>
<evidence type="ECO:0000256" key="1">
    <source>
        <dbReference type="SAM" id="MobiDB-lite"/>
    </source>
</evidence>
<dbReference type="Proteomes" id="UP000195402">
    <property type="component" value="Unassembled WGS sequence"/>
</dbReference>
<dbReference type="EMBL" id="MVGT01004063">
    <property type="protein sequence ID" value="OVA01541.1"/>
    <property type="molecule type" value="Genomic_DNA"/>
</dbReference>
<reference evidence="2 3" key="1">
    <citation type="journal article" date="2017" name="Mol. Plant">
        <title>The Genome of Medicinal Plant Macleaya cordata Provides New Insights into Benzylisoquinoline Alkaloids Metabolism.</title>
        <authorList>
            <person name="Liu X."/>
            <person name="Liu Y."/>
            <person name="Huang P."/>
            <person name="Ma Y."/>
            <person name="Qing Z."/>
            <person name="Tang Q."/>
            <person name="Cao H."/>
            <person name="Cheng P."/>
            <person name="Zheng Y."/>
            <person name="Yuan Z."/>
            <person name="Zhou Y."/>
            <person name="Liu J."/>
            <person name="Tang Z."/>
            <person name="Zhuo Y."/>
            <person name="Zhang Y."/>
            <person name="Yu L."/>
            <person name="Huang J."/>
            <person name="Yang P."/>
            <person name="Peng Q."/>
            <person name="Zhang J."/>
            <person name="Jiang W."/>
            <person name="Zhang Z."/>
            <person name="Lin K."/>
            <person name="Ro D.K."/>
            <person name="Chen X."/>
            <person name="Xiong X."/>
            <person name="Shang Y."/>
            <person name="Huang S."/>
            <person name="Zeng J."/>
        </authorList>
    </citation>
    <scope>NUCLEOTIDE SEQUENCE [LARGE SCALE GENOMIC DNA]</scope>
    <source>
        <strain evidence="3">cv. BLH2017</strain>
        <tissue evidence="2">Root</tissue>
    </source>
</reference>
<proteinExistence type="predicted"/>
<feature type="compositionally biased region" description="Basic and acidic residues" evidence="1">
    <location>
        <begin position="46"/>
        <end position="55"/>
    </location>
</feature>
<dbReference type="PANTHER" id="PTHR34666:SF1">
    <property type="entry name" value="OS02G0554800 PROTEIN"/>
    <property type="match status" value="1"/>
</dbReference>
<feature type="compositionally biased region" description="Basic and acidic residues" evidence="1">
    <location>
        <begin position="175"/>
        <end position="191"/>
    </location>
</feature>
<dbReference type="AlphaFoldDB" id="A0A200PTK2"/>